<name>A0ABT2CCF6_9ACTN</name>
<dbReference type="EMBL" id="JANUGQ010000002">
    <property type="protein sequence ID" value="MCS0634995.1"/>
    <property type="molecule type" value="Genomic_DNA"/>
</dbReference>
<comment type="caution">
    <text evidence="1">The sequence shown here is derived from an EMBL/GenBank/DDBJ whole genome shotgun (WGS) entry which is preliminary data.</text>
</comment>
<evidence type="ECO:0000313" key="1">
    <source>
        <dbReference type="EMBL" id="MCS0634995.1"/>
    </source>
</evidence>
<evidence type="ECO:0000313" key="2">
    <source>
        <dbReference type="Proteomes" id="UP001431313"/>
    </source>
</evidence>
<protein>
    <submittedName>
        <fullName evidence="1">Uncharacterized protein</fullName>
    </submittedName>
</protein>
<dbReference type="RefSeq" id="WP_258785641.1">
    <property type="nucleotide sequence ID" value="NZ_JANUGQ010000002.1"/>
</dbReference>
<dbReference type="Proteomes" id="UP001431313">
    <property type="component" value="Unassembled WGS sequence"/>
</dbReference>
<organism evidence="1 2">
    <name type="scientific">Streptomyces pyxinae</name>
    <dbReference type="NCBI Taxonomy" id="2970734"/>
    <lineage>
        <taxon>Bacteria</taxon>
        <taxon>Bacillati</taxon>
        <taxon>Actinomycetota</taxon>
        <taxon>Actinomycetes</taxon>
        <taxon>Kitasatosporales</taxon>
        <taxon>Streptomycetaceae</taxon>
        <taxon>Streptomyces</taxon>
    </lineage>
</organism>
<keyword evidence="2" id="KW-1185">Reference proteome</keyword>
<proteinExistence type="predicted"/>
<gene>
    <name evidence="1" type="ORF">NX801_04840</name>
</gene>
<reference evidence="1" key="1">
    <citation type="submission" date="2022-08" db="EMBL/GenBank/DDBJ databases">
        <authorList>
            <person name="Somphong A."/>
            <person name="Phongsopitanun W."/>
        </authorList>
    </citation>
    <scope>NUCLEOTIDE SEQUENCE</scope>
    <source>
        <strain evidence="1">LP05-1</strain>
    </source>
</reference>
<sequence length="71" mass="7842">MRHVFVRPTLPRSEPELCAPGVRVWPPARHGDLFAPAIRSGDVVVLIDGVYHQAPALRHKEILAALDRGRG</sequence>
<accession>A0ABT2CCF6</accession>